<protein>
    <submittedName>
        <fullName evidence="2">Uncharacterized protein</fullName>
    </submittedName>
</protein>
<reference evidence="2 3" key="1">
    <citation type="submission" date="2021-01" db="EMBL/GenBank/DDBJ databases">
        <title>Whole genome shotgun sequence of Actinoplanes palleronii NBRC 14916.</title>
        <authorList>
            <person name="Komaki H."/>
            <person name="Tamura T."/>
        </authorList>
    </citation>
    <scope>NUCLEOTIDE SEQUENCE [LARGE SCALE GENOMIC DNA]</scope>
    <source>
        <strain evidence="2 3">NBRC 14916</strain>
    </source>
</reference>
<feature type="transmembrane region" description="Helical" evidence="1">
    <location>
        <begin position="27"/>
        <end position="46"/>
    </location>
</feature>
<dbReference type="EMBL" id="BOMS01000040">
    <property type="protein sequence ID" value="GIE66676.1"/>
    <property type="molecule type" value="Genomic_DNA"/>
</dbReference>
<comment type="caution">
    <text evidence="2">The sequence shown here is derived from an EMBL/GenBank/DDBJ whole genome shotgun (WGS) entry which is preliminary data.</text>
</comment>
<organism evidence="2 3">
    <name type="scientific">Actinoplanes palleronii</name>
    <dbReference type="NCBI Taxonomy" id="113570"/>
    <lineage>
        <taxon>Bacteria</taxon>
        <taxon>Bacillati</taxon>
        <taxon>Actinomycetota</taxon>
        <taxon>Actinomycetes</taxon>
        <taxon>Micromonosporales</taxon>
        <taxon>Micromonosporaceae</taxon>
        <taxon>Actinoplanes</taxon>
    </lineage>
</organism>
<gene>
    <name evidence="2" type="ORF">Apa02nite_027840</name>
</gene>
<proteinExistence type="predicted"/>
<keyword evidence="3" id="KW-1185">Reference proteome</keyword>
<name>A0ABQ4B7M4_9ACTN</name>
<evidence type="ECO:0000313" key="3">
    <source>
        <dbReference type="Proteomes" id="UP000624709"/>
    </source>
</evidence>
<keyword evidence="1" id="KW-0472">Membrane</keyword>
<evidence type="ECO:0000256" key="1">
    <source>
        <dbReference type="SAM" id="Phobius"/>
    </source>
</evidence>
<sequence>MAARVAGWVLLAITALVQFLTGEFQPWLLIAGTLVAVVVPMVLLNLGTRR</sequence>
<accession>A0ABQ4B7M4</accession>
<dbReference type="Proteomes" id="UP000624709">
    <property type="component" value="Unassembled WGS sequence"/>
</dbReference>
<keyword evidence="1" id="KW-1133">Transmembrane helix</keyword>
<evidence type="ECO:0000313" key="2">
    <source>
        <dbReference type="EMBL" id="GIE66676.1"/>
    </source>
</evidence>
<keyword evidence="1" id="KW-0812">Transmembrane</keyword>